<evidence type="ECO:0000313" key="2">
    <source>
        <dbReference type="EMBL" id="MFC4608559.1"/>
    </source>
</evidence>
<keyword evidence="1" id="KW-0472">Membrane</keyword>
<feature type="transmembrane region" description="Helical" evidence="1">
    <location>
        <begin position="72"/>
        <end position="91"/>
    </location>
</feature>
<dbReference type="Proteomes" id="UP001595993">
    <property type="component" value="Unassembled WGS sequence"/>
</dbReference>
<dbReference type="RefSeq" id="WP_381194202.1">
    <property type="nucleotide sequence ID" value="NZ_JBHSFE010000010.1"/>
</dbReference>
<reference evidence="3" key="1">
    <citation type="journal article" date="2019" name="Int. J. Syst. Evol. Microbiol.">
        <title>The Global Catalogue of Microorganisms (GCM) 10K type strain sequencing project: providing services to taxonomists for standard genome sequencing and annotation.</title>
        <authorList>
            <consortium name="The Broad Institute Genomics Platform"/>
            <consortium name="The Broad Institute Genome Sequencing Center for Infectious Disease"/>
            <person name="Wu L."/>
            <person name="Ma J."/>
        </authorList>
    </citation>
    <scope>NUCLEOTIDE SEQUENCE [LARGE SCALE GENOMIC DNA]</scope>
    <source>
        <strain evidence="3">CGMCC 4.7139</strain>
    </source>
</reference>
<feature type="transmembrane region" description="Helical" evidence="1">
    <location>
        <begin position="103"/>
        <end position="120"/>
    </location>
</feature>
<sequence>MNSISVRALLVRGMLAGLVAGVFALVVAYLLGESPVDAAIAFEESNSHEHGHGGEELVSRAMQSTAGLSTGVLIFGVAIGGIAALAFAVALGRIGRFGPRATAALIAFGALLSVYVVPFLKYPPNPPAVGDPDTIGQRTTLYFLMILLSVLLTVAAVILGRRLAPRLGNWNATVAAAAAFVVAAGLAFAFLPSFNEVPKGFPATVVWEFRLATLAIQVTLWTCFGLVFGYLAERLLTPRTATATDGKGAASRAAAAAN</sequence>
<dbReference type="EMBL" id="JBHSFE010000010">
    <property type="protein sequence ID" value="MFC4608559.1"/>
    <property type="molecule type" value="Genomic_DNA"/>
</dbReference>
<feature type="transmembrane region" description="Helical" evidence="1">
    <location>
        <begin position="172"/>
        <end position="191"/>
    </location>
</feature>
<feature type="transmembrane region" description="Helical" evidence="1">
    <location>
        <begin position="211"/>
        <end position="232"/>
    </location>
</feature>
<accession>A0ABV9G7G5</accession>
<comment type="caution">
    <text evidence="2">The sequence shown here is derived from an EMBL/GenBank/DDBJ whole genome shotgun (WGS) entry which is preliminary data.</text>
</comment>
<proteinExistence type="predicted"/>
<organism evidence="2 3">
    <name type="scientific">Streptomyces maoxianensis</name>
    <dbReference type="NCBI Taxonomy" id="1459942"/>
    <lineage>
        <taxon>Bacteria</taxon>
        <taxon>Bacillati</taxon>
        <taxon>Actinomycetota</taxon>
        <taxon>Actinomycetes</taxon>
        <taxon>Kitasatosporales</taxon>
        <taxon>Streptomycetaceae</taxon>
        <taxon>Streptomyces</taxon>
    </lineage>
</organism>
<gene>
    <name evidence="2" type="ORF">ACFO9E_12120</name>
</gene>
<dbReference type="InterPro" id="IPR012666">
    <property type="entry name" value="CbtA_put"/>
</dbReference>
<evidence type="ECO:0000256" key="1">
    <source>
        <dbReference type="SAM" id="Phobius"/>
    </source>
</evidence>
<protein>
    <submittedName>
        <fullName evidence="2">CbtA family protein</fullName>
    </submittedName>
</protein>
<name>A0ABV9G7G5_9ACTN</name>
<evidence type="ECO:0000313" key="3">
    <source>
        <dbReference type="Proteomes" id="UP001595993"/>
    </source>
</evidence>
<keyword evidence="1" id="KW-1133">Transmembrane helix</keyword>
<feature type="transmembrane region" description="Helical" evidence="1">
    <location>
        <begin position="140"/>
        <end position="160"/>
    </location>
</feature>
<keyword evidence="1" id="KW-0812">Transmembrane</keyword>
<dbReference type="Pfam" id="PF09490">
    <property type="entry name" value="CbtA"/>
    <property type="match status" value="1"/>
</dbReference>
<keyword evidence="3" id="KW-1185">Reference proteome</keyword>
<feature type="transmembrane region" description="Helical" evidence="1">
    <location>
        <begin position="9"/>
        <end position="31"/>
    </location>
</feature>